<comment type="caution">
    <text evidence="1">Lacks conserved residue(s) required for the propagation of feature annotation.</text>
</comment>
<dbReference type="GO" id="GO:0016020">
    <property type="term" value="C:membrane"/>
    <property type="evidence" value="ECO:0007669"/>
    <property type="project" value="InterPro"/>
</dbReference>
<evidence type="ECO:0000259" key="3">
    <source>
        <dbReference type="PROSITE" id="PS50287"/>
    </source>
</evidence>
<reference evidence="4" key="1">
    <citation type="submission" date="2018-04" db="EMBL/GenBank/DDBJ databases">
        <authorList>
            <person name="Go L.Y."/>
            <person name="Mitchell J.A."/>
        </authorList>
    </citation>
    <scope>NUCLEOTIDE SEQUENCE</scope>
    <source>
        <tissue evidence="4">Whole organism</tissue>
    </source>
</reference>
<name>A0A336MB15_CULSO</name>
<evidence type="ECO:0000313" key="5">
    <source>
        <dbReference type="EMBL" id="SSX27436.1"/>
    </source>
</evidence>
<sequence length="560" mass="64010">MSNKLYKMGYFKIMTIYLLSSIGYIFSDIEKCTEPIKHYKELGCHPAVEEGRHCPTRYLCPNLTQFEEDRCHYREKEYYATQRLTDDKTADQCVTRCTCSDAVTPRAFKCKEINCPHTNGEVDPTKCVGQYNFGKCCPEKYLCDEAEIEELAQCKYDGEIYLEGEKFYPEKEKCWSCICRKKFDTTKIIGNPNCREIDCGIELRYFSELRRGCIPIYYEDRCCPTDWKCPEPTDTIQRNGFPKFGQKNYCRYGDLKLKLGDILKTEDKCLKCVCGIPPIAHCMIDEDCVVEEDSHPNTDCDETKCVGHQKLYKEIGCTPVIEEGQCCPSRYECPDLKNLDNTKCHYKNEIYDPRAELPSNMTNPLCAAACYCRESSDNEKASFNCANIECPELFNREPDCIYPVEKGDCCSKKKICGDDRKSLPVCLLDGVEYFEGQSMYPEKESCHKCTCTKDFNNSTIVDNPNCEEVDCGIQLRYMTNLQGGCVPIYYGTERCCPISWRCPESTDKVESKGKNSSESKHKCEFGSLKLNIGDELTSDEKDVSCACVSPPFVQCVKATN</sequence>
<dbReference type="InterPro" id="IPR001190">
    <property type="entry name" value="SRCR"/>
</dbReference>
<reference evidence="5" key="2">
    <citation type="submission" date="2018-07" db="EMBL/GenBank/DDBJ databases">
        <authorList>
            <person name="Quirk P.G."/>
            <person name="Krulwich T.A."/>
        </authorList>
    </citation>
    <scope>NUCLEOTIDE SEQUENCE</scope>
</reference>
<dbReference type="EMBL" id="UFQS01000828">
    <property type="protein sequence ID" value="SSX07093.1"/>
    <property type="molecule type" value="Genomic_DNA"/>
</dbReference>
<dbReference type="InterPro" id="IPR001007">
    <property type="entry name" value="VWF_dom"/>
</dbReference>
<protein>
    <submittedName>
        <fullName evidence="5">CSON014528 protein</fullName>
    </submittedName>
</protein>
<evidence type="ECO:0000256" key="1">
    <source>
        <dbReference type="PROSITE-ProRule" id="PRU00196"/>
    </source>
</evidence>
<proteinExistence type="predicted"/>
<dbReference type="AlphaFoldDB" id="A0A336MB15"/>
<accession>A0A336MB15</accession>
<gene>
    <name evidence="5" type="primary">CSON014528</name>
</gene>
<dbReference type="EMBL" id="UFQT01000828">
    <property type="protein sequence ID" value="SSX27436.1"/>
    <property type="molecule type" value="Genomic_DNA"/>
</dbReference>
<dbReference type="PROSITE" id="PS50184">
    <property type="entry name" value="VWFC_2"/>
    <property type="match status" value="1"/>
</dbReference>
<evidence type="ECO:0000259" key="2">
    <source>
        <dbReference type="PROSITE" id="PS50184"/>
    </source>
</evidence>
<feature type="domain" description="SRCR" evidence="3">
    <location>
        <begin position="140"/>
        <end position="273"/>
    </location>
</feature>
<dbReference type="VEuPathDB" id="VectorBase:CSON014528"/>
<dbReference type="PROSITE" id="PS50287">
    <property type="entry name" value="SRCR_2"/>
    <property type="match status" value="1"/>
</dbReference>
<feature type="domain" description="VWFC" evidence="2">
    <location>
        <begin position="424"/>
        <end position="503"/>
    </location>
</feature>
<dbReference type="OMA" id="MECTNNI"/>
<organism evidence="5">
    <name type="scientific">Culicoides sonorensis</name>
    <name type="common">Biting midge</name>
    <dbReference type="NCBI Taxonomy" id="179676"/>
    <lineage>
        <taxon>Eukaryota</taxon>
        <taxon>Metazoa</taxon>
        <taxon>Ecdysozoa</taxon>
        <taxon>Arthropoda</taxon>
        <taxon>Hexapoda</taxon>
        <taxon>Insecta</taxon>
        <taxon>Pterygota</taxon>
        <taxon>Neoptera</taxon>
        <taxon>Endopterygota</taxon>
        <taxon>Diptera</taxon>
        <taxon>Nematocera</taxon>
        <taxon>Chironomoidea</taxon>
        <taxon>Ceratopogonidae</taxon>
        <taxon>Ceratopogoninae</taxon>
        <taxon>Culicoides</taxon>
        <taxon>Monoculicoides</taxon>
    </lineage>
</organism>
<evidence type="ECO:0000313" key="4">
    <source>
        <dbReference type="EMBL" id="SSX07093.1"/>
    </source>
</evidence>